<dbReference type="GO" id="GO:0000976">
    <property type="term" value="F:transcription cis-regulatory region binding"/>
    <property type="evidence" value="ECO:0007669"/>
    <property type="project" value="TreeGrafter"/>
</dbReference>
<dbReference type="PROSITE" id="PS50932">
    <property type="entry name" value="HTH_LACI_2"/>
    <property type="match status" value="1"/>
</dbReference>
<feature type="domain" description="HTH lacI-type" evidence="5">
    <location>
        <begin position="5"/>
        <end position="59"/>
    </location>
</feature>
<dbReference type="Proteomes" id="UP000095544">
    <property type="component" value="Unassembled WGS sequence"/>
</dbReference>
<keyword evidence="3" id="KW-0804">Transcription</keyword>
<evidence type="ECO:0000256" key="1">
    <source>
        <dbReference type="ARBA" id="ARBA00023015"/>
    </source>
</evidence>
<sequence>MKKVTRLKDLAEGLGVSITTVSKALNDHPDISAKRKKEILDYAREVNYVPNQVARSFRQQRTNMVGIIISDNANPFYARVIRGIEETLSAHGYHCVVMNSHEDVDKEIQLVDELRGLNVAGVILTPAAGNKKSCELLRKYDIPYVLVNRYLEKGEDTYVVLDDYQAAYMTAKHLCSYGNEKIFFLNFLPSVSSAQNRLEGYKKALEDCGIPYEPNMVVSGCTDQADGYESMKRILERNKPPLSVMCYSDYIAIGAICAIQERGFNLPHDIALSGNDDIGILSFVKPRLTTIGSPKLRMGIESARLLIELMDARAKLEDEEEETEPEEKKHVVMKPELILRETS</sequence>
<dbReference type="InterPro" id="IPR001761">
    <property type="entry name" value="Peripla_BP/Lac1_sug-bd_dom"/>
</dbReference>
<reference evidence="6 7" key="1">
    <citation type="submission" date="2015-09" db="EMBL/GenBank/DDBJ databases">
        <authorList>
            <consortium name="Pathogen Informatics"/>
        </authorList>
    </citation>
    <scope>NUCLEOTIDE SEQUENCE [LARGE SCALE GENOMIC DNA]</scope>
    <source>
        <strain evidence="6 7">2789STDY5834876</strain>
    </source>
</reference>
<dbReference type="InterPro" id="IPR010982">
    <property type="entry name" value="Lambda_DNA-bd_dom_sf"/>
</dbReference>
<proteinExistence type="predicted"/>
<dbReference type="EMBL" id="CYZU01000110">
    <property type="protein sequence ID" value="CUP43563.1"/>
    <property type="molecule type" value="Genomic_DNA"/>
</dbReference>
<dbReference type="Gene3D" id="3.40.50.2300">
    <property type="match status" value="2"/>
</dbReference>
<dbReference type="SMART" id="SM00354">
    <property type="entry name" value="HTH_LACI"/>
    <property type="match status" value="1"/>
</dbReference>
<dbReference type="CDD" id="cd06267">
    <property type="entry name" value="PBP1_LacI_sugar_binding-like"/>
    <property type="match status" value="1"/>
</dbReference>
<dbReference type="InterPro" id="IPR028082">
    <property type="entry name" value="Peripla_BP_I"/>
</dbReference>
<feature type="region of interest" description="Disordered" evidence="4">
    <location>
        <begin position="316"/>
        <end position="343"/>
    </location>
</feature>
<organism evidence="6 7">
    <name type="scientific">Faecalicatena contorta</name>
    <dbReference type="NCBI Taxonomy" id="39482"/>
    <lineage>
        <taxon>Bacteria</taxon>
        <taxon>Bacillati</taxon>
        <taxon>Bacillota</taxon>
        <taxon>Clostridia</taxon>
        <taxon>Lachnospirales</taxon>
        <taxon>Lachnospiraceae</taxon>
        <taxon>Faecalicatena</taxon>
    </lineage>
</organism>
<dbReference type="Gene3D" id="1.10.260.40">
    <property type="entry name" value="lambda repressor-like DNA-binding domains"/>
    <property type="match status" value="1"/>
</dbReference>
<dbReference type="Pfam" id="PF00356">
    <property type="entry name" value="LacI"/>
    <property type="match status" value="1"/>
</dbReference>
<dbReference type="Pfam" id="PF00532">
    <property type="entry name" value="Peripla_BP_1"/>
    <property type="match status" value="1"/>
</dbReference>
<protein>
    <submittedName>
        <fullName evidence="6">Catabolite control protein</fullName>
    </submittedName>
</protein>
<evidence type="ECO:0000259" key="5">
    <source>
        <dbReference type="PROSITE" id="PS50932"/>
    </source>
</evidence>
<evidence type="ECO:0000256" key="3">
    <source>
        <dbReference type="ARBA" id="ARBA00023163"/>
    </source>
</evidence>
<dbReference type="STRING" id="39482.ERS852491_05141"/>
<dbReference type="AlphaFoldDB" id="A0A174N4N1"/>
<dbReference type="InterPro" id="IPR000843">
    <property type="entry name" value="HTH_LacI"/>
</dbReference>
<evidence type="ECO:0000256" key="4">
    <source>
        <dbReference type="SAM" id="MobiDB-lite"/>
    </source>
</evidence>
<dbReference type="PANTHER" id="PTHR30146:SF154">
    <property type="entry name" value="TRANSCRIPTION REGULATOR, MEMBER OF GALR FAMILY"/>
    <property type="match status" value="1"/>
</dbReference>
<evidence type="ECO:0000313" key="7">
    <source>
        <dbReference type="Proteomes" id="UP000095544"/>
    </source>
</evidence>
<evidence type="ECO:0000313" key="6">
    <source>
        <dbReference type="EMBL" id="CUP43563.1"/>
    </source>
</evidence>
<accession>A0A174N4N1</accession>
<dbReference type="PANTHER" id="PTHR30146">
    <property type="entry name" value="LACI-RELATED TRANSCRIPTIONAL REPRESSOR"/>
    <property type="match status" value="1"/>
</dbReference>
<dbReference type="CDD" id="cd01392">
    <property type="entry name" value="HTH_LacI"/>
    <property type="match status" value="1"/>
</dbReference>
<evidence type="ECO:0000256" key="2">
    <source>
        <dbReference type="ARBA" id="ARBA00023125"/>
    </source>
</evidence>
<dbReference type="RefSeq" id="WP_050641629.1">
    <property type="nucleotide sequence ID" value="NZ_CABKUE010000009.1"/>
</dbReference>
<name>A0A174N4N1_9FIRM</name>
<keyword evidence="2" id="KW-0238">DNA-binding</keyword>
<gene>
    <name evidence="6" type="primary">ccpA_11</name>
    <name evidence="6" type="ORF">ERS852491_05141</name>
</gene>
<dbReference type="GO" id="GO:0003700">
    <property type="term" value="F:DNA-binding transcription factor activity"/>
    <property type="evidence" value="ECO:0007669"/>
    <property type="project" value="TreeGrafter"/>
</dbReference>
<keyword evidence="1" id="KW-0805">Transcription regulation</keyword>
<dbReference type="OrthoDB" id="9789891at2"/>
<dbReference type="SUPFAM" id="SSF53822">
    <property type="entry name" value="Periplasmic binding protein-like I"/>
    <property type="match status" value="1"/>
</dbReference>
<dbReference type="SUPFAM" id="SSF47413">
    <property type="entry name" value="lambda repressor-like DNA-binding domains"/>
    <property type="match status" value="1"/>
</dbReference>